<evidence type="ECO:0000256" key="2">
    <source>
        <dbReference type="SAM" id="MobiDB-lite"/>
    </source>
</evidence>
<feature type="compositionally biased region" description="Low complexity" evidence="2">
    <location>
        <begin position="101"/>
        <end position="110"/>
    </location>
</feature>
<evidence type="ECO:0000313" key="5">
    <source>
        <dbReference type="Proteomes" id="UP000316688"/>
    </source>
</evidence>
<dbReference type="Pfam" id="PF16697">
    <property type="entry name" value="Yop-YscD_cpl"/>
    <property type="match status" value="1"/>
</dbReference>
<dbReference type="AlphaFoldDB" id="A0A557RJC1"/>
<dbReference type="InterPro" id="IPR050921">
    <property type="entry name" value="T4SS_GSP_E_ATPase"/>
</dbReference>
<dbReference type="CDD" id="cd01130">
    <property type="entry name" value="VirB11-like_ATPase"/>
    <property type="match status" value="1"/>
</dbReference>
<gene>
    <name evidence="4" type="ORF">FPL11_03985</name>
</gene>
<dbReference type="InterPro" id="IPR001482">
    <property type="entry name" value="T2SS/T4SS_dom"/>
</dbReference>
<dbReference type="InterPro" id="IPR027417">
    <property type="entry name" value="P-loop_NTPase"/>
</dbReference>
<proteinExistence type="inferred from homology"/>
<dbReference type="CDD" id="cd00060">
    <property type="entry name" value="FHA"/>
    <property type="match status" value="1"/>
</dbReference>
<keyword evidence="5" id="KW-1185">Reference proteome</keyword>
<dbReference type="SMART" id="SM00382">
    <property type="entry name" value="AAA"/>
    <property type="match status" value="1"/>
</dbReference>
<dbReference type="Gene3D" id="3.30.450.380">
    <property type="match status" value="1"/>
</dbReference>
<reference evidence="4 5" key="1">
    <citation type="submission" date="2019-07" db="EMBL/GenBank/DDBJ databases">
        <title>Reclasification of Spiribacter aquaticus.</title>
        <authorList>
            <person name="Leon M.J."/>
            <person name="Sanchez-Porro C."/>
            <person name="Ventosa A."/>
        </authorList>
    </citation>
    <scope>NUCLEOTIDE SEQUENCE [LARGE SCALE GENOMIC DNA]</scope>
    <source>
        <strain evidence="4 5">SP30</strain>
    </source>
</reference>
<feature type="region of interest" description="Disordered" evidence="2">
    <location>
        <begin position="101"/>
        <end position="153"/>
    </location>
</feature>
<protein>
    <submittedName>
        <fullName evidence="4">FHA domain-containing protein</fullName>
    </submittedName>
</protein>
<sequence length="566" mass="61045">MNRLELLQHRGREHPTPVILDPGRRYTIGGGRRCDLRIAGEGIARRHAELRVDTDGVHIRLLAGRREIDFNGEPVRQAGPLAVGDALRLGDTCWQVRPADAADVADAPDVPQLPDTPGITDTPETPAPSAPEPDPPPAATPEPPVTAATPRIAPELVRRFQERISQRLDLYRRDILQTLSAQRLRDEARTTAWQLIEEGELSIPDDLDGDTVVAAVVAETVGLGPIESLMADATVSEIMVNGPASIYVERQGRLQKTALAFSSAASLDSVLDRIVSPLGRRLDEGSPLVDARLPDGSRVNAIIPPLALNGATLTIRRFSDTRIGIDDLVGFGALDATMAAFLRLCVHRRRNILIAGGTGTGKTTVLNALSEEIDESERIVTIEDSAELRLQQDHVVALESRPPNIEGSGAISIRELVRNALRMRPDRILVGECRGGEALDMLQAMNTGHDGSLTTAHANTPRDALARLEVMTLMAGMDLPARAIRDQIAAAIDIIVQLTRFGDGARRITAITEVAGMEGERILLTDLYRYDDGFSATGQRPAFIEQGPALDPPVDPGLFRPAAAAT</sequence>
<evidence type="ECO:0000259" key="3">
    <source>
        <dbReference type="PROSITE" id="PS50006"/>
    </source>
</evidence>
<dbReference type="Gene3D" id="3.40.50.300">
    <property type="entry name" value="P-loop containing nucleotide triphosphate hydrolases"/>
    <property type="match status" value="1"/>
</dbReference>
<feature type="compositionally biased region" description="Pro residues" evidence="2">
    <location>
        <begin position="125"/>
        <end position="144"/>
    </location>
</feature>
<dbReference type="InterPro" id="IPR008984">
    <property type="entry name" value="SMAD_FHA_dom_sf"/>
</dbReference>
<evidence type="ECO:0000313" key="4">
    <source>
        <dbReference type="EMBL" id="TVO65255.1"/>
    </source>
</evidence>
<dbReference type="Gene3D" id="2.60.200.20">
    <property type="match status" value="1"/>
</dbReference>
<dbReference type="Pfam" id="PF00437">
    <property type="entry name" value="T2SSE"/>
    <property type="match status" value="1"/>
</dbReference>
<dbReference type="InterPro" id="IPR000253">
    <property type="entry name" value="FHA_dom"/>
</dbReference>
<dbReference type="GO" id="GO:0016887">
    <property type="term" value="F:ATP hydrolysis activity"/>
    <property type="evidence" value="ECO:0007669"/>
    <property type="project" value="InterPro"/>
</dbReference>
<evidence type="ECO:0000256" key="1">
    <source>
        <dbReference type="ARBA" id="ARBA00006611"/>
    </source>
</evidence>
<comment type="similarity">
    <text evidence="1">Belongs to the GSP E family.</text>
</comment>
<dbReference type="InterPro" id="IPR003593">
    <property type="entry name" value="AAA+_ATPase"/>
</dbReference>
<dbReference type="InterPro" id="IPR032030">
    <property type="entry name" value="YscD_cytoplasmic_dom"/>
</dbReference>
<dbReference type="EMBL" id="VMKP01000002">
    <property type="protein sequence ID" value="TVO65255.1"/>
    <property type="molecule type" value="Genomic_DNA"/>
</dbReference>
<comment type="caution">
    <text evidence="4">The sequence shown here is derived from an EMBL/GenBank/DDBJ whole genome shotgun (WGS) entry which is preliminary data.</text>
</comment>
<dbReference type="Proteomes" id="UP000316688">
    <property type="component" value="Unassembled WGS sequence"/>
</dbReference>
<organism evidence="4 5">
    <name type="scientific">Spiribacter aquaticus</name>
    <dbReference type="NCBI Taxonomy" id="1935996"/>
    <lineage>
        <taxon>Bacteria</taxon>
        <taxon>Pseudomonadati</taxon>
        <taxon>Pseudomonadota</taxon>
        <taxon>Gammaproteobacteria</taxon>
        <taxon>Chromatiales</taxon>
        <taxon>Ectothiorhodospiraceae</taxon>
        <taxon>Spiribacter</taxon>
    </lineage>
</organism>
<dbReference type="SUPFAM" id="SSF52540">
    <property type="entry name" value="P-loop containing nucleoside triphosphate hydrolases"/>
    <property type="match status" value="1"/>
</dbReference>
<feature type="domain" description="FHA" evidence="3">
    <location>
        <begin position="20"/>
        <end position="75"/>
    </location>
</feature>
<dbReference type="PANTHER" id="PTHR30486:SF15">
    <property type="entry name" value="TYPE II_IV SECRETION SYSTEM ATPASE"/>
    <property type="match status" value="1"/>
</dbReference>
<dbReference type="PROSITE" id="PS50006">
    <property type="entry name" value="FHA_DOMAIN"/>
    <property type="match status" value="1"/>
</dbReference>
<dbReference type="PANTHER" id="PTHR30486">
    <property type="entry name" value="TWITCHING MOTILITY PROTEIN PILT"/>
    <property type="match status" value="1"/>
</dbReference>
<accession>A0A557RJC1</accession>
<dbReference type="SUPFAM" id="SSF49879">
    <property type="entry name" value="SMAD/FHA domain"/>
    <property type="match status" value="1"/>
</dbReference>
<name>A0A557RJC1_9GAMM</name>
<dbReference type="RefSeq" id="WP_144347515.1">
    <property type="nucleotide sequence ID" value="NZ_VMKP01000002.1"/>
</dbReference>